<evidence type="ECO:0000313" key="2">
    <source>
        <dbReference type="Proteomes" id="UP000242450"/>
    </source>
</evidence>
<keyword evidence="2" id="KW-1185">Reference proteome</keyword>
<evidence type="ECO:0000313" key="1">
    <source>
        <dbReference type="EMBL" id="OWK07904.1"/>
    </source>
</evidence>
<feature type="non-terminal residue" evidence="1">
    <location>
        <position position="147"/>
    </location>
</feature>
<dbReference type="AlphaFoldDB" id="A0A212CPZ5"/>
<organism evidence="1 2">
    <name type="scientific">Cervus elaphus hippelaphus</name>
    <name type="common">European red deer</name>
    <dbReference type="NCBI Taxonomy" id="46360"/>
    <lineage>
        <taxon>Eukaryota</taxon>
        <taxon>Metazoa</taxon>
        <taxon>Chordata</taxon>
        <taxon>Craniata</taxon>
        <taxon>Vertebrata</taxon>
        <taxon>Euteleostomi</taxon>
        <taxon>Mammalia</taxon>
        <taxon>Eutheria</taxon>
        <taxon>Laurasiatheria</taxon>
        <taxon>Artiodactyla</taxon>
        <taxon>Ruminantia</taxon>
        <taxon>Pecora</taxon>
        <taxon>Cervidae</taxon>
        <taxon>Cervinae</taxon>
        <taxon>Cervus</taxon>
    </lineage>
</organism>
<accession>A0A212CPZ5</accession>
<gene>
    <name evidence="1" type="ORF">Celaphus_00008437</name>
</gene>
<name>A0A212CPZ5_CEREH</name>
<dbReference type="Proteomes" id="UP000242450">
    <property type="component" value="Chromosome 15"/>
</dbReference>
<comment type="caution">
    <text evidence="1">The sequence shown here is derived from an EMBL/GenBank/DDBJ whole genome shotgun (WGS) entry which is preliminary data.</text>
</comment>
<proteinExistence type="predicted"/>
<sequence>MRCSVDSANLRRRNQSLLLMDRVSLQEDEAKEMIMNSQVYQRTWPGIALQDLQGLLYDEDIHQEQFFLAAVSLLHMPEEYFEDHYCKFFQLERLMQGQSLDLHNFSDLNLEAHIKKQVSTKSITGKGKMKQKGTEILETKLSWQRHK</sequence>
<reference evidence="1 2" key="1">
    <citation type="journal article" date="2018" name="Mol. Genet. Genomics">
        <title>The red deer Cervus elaphus genome CerEla1.0: sequencing, annotating, genes, and chromosomes.</title>
        <authorList>
            <person name="Bana N.A."/>
            <person name="Nyiri A."/>
            <person name="Nagy J."/>
            <person name="Frank K."/>
            <person name="Nagy T."/>
            <person name="Steger V."/>
            <person name="Schiller M."/>
            <person name="Lakatos P."/>
            <person name="Sugar L."/>
            <person name="Horn P."/>
            <person name="Barta E."/>
            <person name="Orosz L."/>
        </authorList>
    </citation>
    <scope>NUCLEOTIDE SEQUENCE [LARGE SCALE GENOMIC DNA]</scope>
    <source>
        <strain evidence="1">Hungarian</strain>
    </source>
</reference>
<protein>
    <submittedName>
        <fullName evidence="1">Uncharacterized protein</fullName>
    </submittedName>
</protein>
<dbReference type="EMBL" id="MKHE01000015">
    <property type="protein sequence ID" value="OWK07904.1"/>
    <property type="molecule type" value="Genomic_DNA"/>
</dbReference>